<sequence length="267" mass="28745">MEYWSCLKLQGKLAKLPCAYHSVSHTIYSNANISEEILIFCIKAHIQVLPTKYNLSLWFPSIHSPLCMLHDPPQHLESVAHIMNSCPSLKGLYIARHDRLVDLIAAQIPSLTCGSAPLNSHGSGELVQSAGVWPWMASLQNNGSHICGGSLVAANAVLSAAACFTVPVTNSNWSVVLGRQKQSGTNVFEVTLGVESIKFSNLTGDNVALLILSGPVTPSDYIQPLCQDKGTVNFLSNSDCWLAGWGQGEGGGEFPIQTFPPTPLSFQ</sequence>
<dbReference type="SUPFAM" id="SSF50494">
    <property type="entry name" value="Trypsin-like serine proteases"/>
    <property type="match status" value="1"/>
</dbReference>
<dbReference type="Pfam" id="PF00089">
    <property type="entry name" value="Trypsin"/>
    <property type="match status" value="1"/>
</dbReference>
<dbReference type="InterPro" id="IPR001254">
    <property type="entry name" value="Trypsin_dom"/>
</dbReference>
<keyword evidence="3" id="KW-0645">Protease</keyword>
<dbReference type="PROSITE" id="PS50240">
    <property type="entry name" value="TRYPSIN_DOM"/>
    <property type="match status" value="1"/>
</dbReference>
<reference evidence="3" key="1">
    <citation type="journal article" date="2023" name="Front. Mar. Sci.">
        <title>A new Merluccius polli reference genome to investigate the effects of global change in West African waters.</title>
        <authorList>
            <person name="Mateo J.L."/>
            <person name="Blanco-Fernandez C."/>
            <person name="Garcia-Vazquez E."/>
            <person name="Machado-Schiaffino G."/>
        </authorList>
    </citation>
    <scope>NUCLEOTIDE SEQUENCE</scope>
    <source>
        <strain evidence="3">C29</strain>
        <tissue evidence="3">Fin</tissue>
    </source>
</reference>
<dbReference type="GO" id="GO:0004252">
    <property type="term" value="F:serine-type endopeptidase activity"/>
    <property type="evidence" value="ECO:0007669"/>
    <property type="project" value="InterPro"/>
</dbReference>
<evidence type="ECO:0000313" key="4">
    <source>
        <dbReference type="Proteomes" id="UP001174136"/>
    </source>
</evidence>
<name>A0AA47MQG7_MERPO</name>
<keyword evidence="1" id="KW-1015">Disulfide bond</keyword>
<dbReference type="PANTHER" id="PTHR24252:SF7">
    <property type="entry name" value="HYALIN"/>
    <property type="match status" value="1"/>
</dbReference>
<evidence type="ECO:0000313" key="3">
    <source>
        <dbReference type="EMBL" id="KAK0144242.1"/>
    </source>
</evidence>
<dbReference type="EMBL" id="JAOPHQ010003148">
    <property type="protein sequence ID" value="KAK0144242.1"/>
    <property type="molecule type" value="Genomic_DNA"/>
</dbReference>
<dbReference type="Gene3D" id="2.40.10.10">
    <property type="entry name" value="Trypsin-like serine proteases"/>
    <property type="match status" value="1"/>
</dbReference>
<dbReference type="FunFam" id="2.40.10.10:FF:000068">
    <property type="entry name" value="transmembrane protease serine 2"/>
    <property type="match status" value="1"/>
</dbReference>
<keyword evidence="3" id="KW-0378">Hydrolase</keyword>
<dbReference type="SMART" id="SM00020">
    <property type="entry name" value="Tryp_SPc"/>
    <property type="match status" value="1"/>
</dbReference>
<accession>A0AA47MQG7</accession>
<dbReference type="AlphaFoldDB" id="A0AA47MQG7"/>
<dbReference type="PANTHER" id="PTHR24252">
    <property type="entry name" value="ACROSIN-RELATED"/>
    <property type="match status" value="1"/>
</dbReference>
<dbReference type="Proteomes" id="UP001174136">
    <property type="component" value="Unassembled WGS sequence"/>
</dbReference>
<dbReference type="InterPro" id="IPR043504">
    <property type="entry name" value="Peptidase_S1_PA_chymotrypsin"/>
</dbReference>
<gene>
    <name evidence="3" type="primary">PRSS41</name>
    <name evidence="3" type="ORF">N1851_017384</name>
</gene>
<feature type="domain" description="Peptidase S1" evidence="2">
    <location>
        <begin position="111"/>
        <end position="267"/>
    </location>
</feature>
<proteinExistence type="predicted"/>
<comment type="caution">
    <text evidence="3">The sequence shown here is derived from an EMBL/GenBank/DDBJ whole genome shotgun (WGS) entry which is preliminary data.</text>
</comment>
<dbReference type="GO" id="GO:0006508">
    <property type="term" value="P:proteolysis"/>
    <property type="evidence" value="ECO:0007669"/>
    <property type="project" value="UniProtKB-KW"/>
</dbReference>
<protein>
    <submittedName>
        <fullName evidence="3">Serine protease 41</fullName>
    </submittedName>
</protein>
<evidence type="ECO:0000259" key="2">
    <source>
        <dbReference type="PROSITE" id="PS50240"/>
    </source>
</evidence>
<organism evidence="3 4">
    <name type="scientific">Merluccius polli</name>
    <name type="common">Benguela hake</name>
    <name type="synonym">Merluccius cadenati</name>
    <dbReference type="NCBI Taxonomy" id="89951"/>
    <lineage>
        <taxon>Eukaryota</taxon>
        <taxon>Metazoa</taxon>
        <taxon>Chordata</taxon>
        <taxon>Craniata</taxon>
        <taxon>Vertebrata</taxon>
        <taxon>Euteleostomi</taxon>
        <taxon>Actinopterygii</taxon>
        <taxon>Neopterygii</taxon>
        <taxon>Teleostei</taxon>
        <taxon>Neoteleostei</taxon>
        <taxon>Acanthomorphata</taxon>
        <taxon>Zeiogadaria</taxon>
        <taxon>Gadariae</taxon>
        <taxon>Gadiformes</taxon>
        <taxon>Gadoidei</taxon>
        <taxon>Merlucciidae</taxon>
        <taxon>Merluccius</taxon>
    </lineage>
</organism>
<dbReference type="InterPro" id="IPR009003">
    <property type="entry name" value="Peptidase_S1_PA"/>
</dbReference>
<keyword evidence="4" id="KW-1185">Reference proteome</keyword>
<evidence type="ECO:0000256" key="1">
    <source>
        <dbReference type="ARBA" id="ARBA00023157"/>
    </source>
</evidence>